<gene>
    <name evidence="3" type="ORF">OU421_07345</name>
</gene>
<dbReference type="Pfam" id="PF13240">
    <property type="entry name" value="Zn_Ribbon_1"/>
    <property type="match status" value="1"/>
</dbReference>
<dbReference type="GeneID" id="76834905"/>
<organism evidence="3 4">
    <name type="scientific">Methanogenium organophilum</name>
    <dbReference type="NCBI Taxonomy" id="2199"/>
    <lineage>
        <taxon>Archaea</taxon>
        <taxon>Methanobacteriati</taxon>
        <taxon>Methanobacteriota</taxon>
        <taxon>Stenosarchaea group</taxon>
        <taxon>Methanomicrobia</taxon>
        <taxon>Methanomicrobiales</taxon>
        <taxon>Methanomicrobiaceae</taxon>
        <taxon>Methanogenium</taxon>
    </lineage>
</organism>
<feature type="transmembrane region" description="Helical" evidence="1">
    <location>
        <begin position="191"/>
        <end position="210"/>
    </location>
</feature>
<protein>
    <submittedName>
        <fullName evidence="3">Zinc ribbon domain-containing protein</fullName>
    </submittedName>
</protein>
<dbReference type="KEGG" id="mou:OU421_07345"/>
<dbReference type="AlphaFoldDB" id="A0A9X9T6C3"/>
<sequence length="339" mass="36033">MFCPNCGANIPERSGVCPECGTEIYVAQSLDDDEHDPFIVAEDVRDVHTPFGPVQPVPEDEEIIPRSAIIEAEEELSEETPDAVLGASVGGADEYIRPDEDILSGGPDAGQARTDDVLFAPAADGQDVGTGEEDGSLIRESLPDDIPSPGPSCNGQQEYTESFDSAKTKSRVVKPCSHADLPYPSRRRPMISGLAVMILVVLGIAILIYGPPGQSPPDSGVVVPTPLPTAVPDTTPVPVTETAPPWTPSENLILSVSAYGGGYKVEIDNGLKANEVETILLTVEDNGGLHTMEWVYPSRHESFFMAREAYNGTASAIEHVTATATFTDGKKEVVFSGDL</sequence>
<proteinExistence type="predicted"/>
<evidence type="ECO:0000313" key="4">
    <source>
        <dbReference type="Proteomes" id="UP001163096"/>
    </source>
</evidence>
<keyword evidence="1" id="KW-0812">Transmembrane</keyword>
<keyword evidence="1" id="KW-0472">Membrane</keyword>
<evidence type="ECO:0000259" key="2">
    <source>
        <dbReference type="Pfam" id="PF13240"/>
    </source>
</evidence>
<dbReference type="Proteomes" id="UP001163096">
    <property type="component" value="Chromosome"/>
</dbReference>
<keyword evidence="1" id="KW-1133">Transmembrane helix</keyword>
<dbReference type="InterPro" id="IPR026870">
    <property type="entry name" value="Zinc_ribbon_dom"/>
</dbReference>
<keyword evidence="4" id="KW-1185">Reference proteome</keyword>
<name>A0A9X9T6C3_METOG</name>
<evidence type="ECO:0000256" key="1">
    <source>
        <dbReference type="SAM" id="Phobius"/>
    </source>
</evidence>
<dbReference type="RefSeq" id="WP_268185421.1">
    <property type="nucleotide sequence ID" value="NZ_CP113361.1"/>
</dbReference>
<reference evidence="3" key="1">
    <citation type="submission" date="2022-11" db="EMBL/GenBank/DDBJ databases">
        <title>Complete genome sequence of Methanogenium organophilum DSM 3596.</title>
        <authorList>
            <person name="Chen S.-C."/>
            <person name="Lai S.-J."/>
            <person name="You Y.-T."/>
        </authorList>
    </citation>
    <scope>NUCLEOTIDE SEQUENCE</scope>
    <source>
        <strain evidence="3">DSM 3596</strain>
    </source>
</reference>
<dbReference type="EMBL" id="CP113361">
    <property type="protein sequence ID" value="WAI00248.1"/>
    <property type="molecule type" value="Genomic_DNA"/>
</dbReference>
<evidence type="ECO:0000313" key="3">
    <source>
        <dbReference type="EMBL" id="WAI00248.1"/>
    </source>
</evidence>
<accession>A0A9X9T6C3</accession>
<feature type="domain" description="Zinc-ribbon" evidence="2">
    <location>
        <begin position="2"/>
        <end position="23"/>
    </location>
</feature>